<evidence type="ECO:0000313" key="1">
    <source>
        <dbReference type="EMBL" id="KAK2957161.1"/>
    </source>
</evidence>
<organism evidence="1 2">
    <name type="scientific">Blattamonas nauphoetae</name>
    <dbReference type="NCBI Taxonomy" id="2049346"/>
    <lineage>
        <taxon>Eukaryota</taxon>
        <taxon>Metamonada</taxon>
        <taxon>Preaxostyla</taxon>
        <taxon>Oxymonadida</taxon>
        <taxon>Blattamonas</taxon>
    </lineage>
</organism>
<comment type="caution">
    <text evidence="1">The sequence shown here is derived from an EMBL/GenBank/DDBJ whole genome shotgun (WGS) entry which is preliminary data.</text>
</comment>
<sequence length="893" mass="98300">MNVTEHLTSVFDSQQHIGSSIAAFSESASTLLLDSKQITEQTTKQAQDCAKVLSPVLPLSRLRSTISTAVRLLDTFSEWNQLKTDIERKLDHSSTESLDSLLIRCSPEEITNFLAQSLPKQFTFPLASLKFYEEFCNLFDKLFSSYSIQHSPDSLVLSQRDHSFLADSPSDSQPVLRKSIFDADRHDLHISVSIVLISLSTPLQLVFRAVQAVGLTESDSMKVNGCSSSSKSLIYSLLQPFFVPLTQLAKLLALDLTTSHLLLPSPPSPQRSSSFPPFVSSLHPSYFLSPTHFSLVPPTRIQHSNHLHLSFIHLTNHLLSHLTTSASCLMIWKSSLTLLSPSDTFPSDLVSSLETIASFRGICSSAPTSLLHPLVEAACMELALSPLSSAQDLANHLAASTAEIAKHVSSIEQTLTQPSPLVPFSSFPTELSNVSLIVLVLDLLTSLFVMQMWRSSQSQSDQTFHFLSTLAEFEDVLASSAAVFTPLLTSVVTQSHHSTTTTIPSLFSLSSATISYVTQLGVTAISAKWKERMRTELNSNWTVVTNPTSFHSGDVVTEKQNEEEEKRLADAARENMIRTAQSPGAEAAVEDSRLVEYIMQRYTKPSEGMEGFGDIVFELEAELNERLSELQKADSQIWSDTKNRIGLIRAEFSQPPTDTSQHINQFSSSSFSTMLFTEVKNAIVSSVAETFSARCGLVECGQRFEADLGLWDVSVRGEGAPQLVGAIASKQIESEGRMYEVCVGPYSSDLLETRSVNVNLDVVVSAITFELQTFPVSFSVLATRSLPPFFFPLGNTLDEKDGASGHRDQLLLHSLRILAQIRADVKHASRIVDSVLKQETEISPTEIQSSPSTSLLERLHMLLTEAMRVRAKAILVKGGSPDDDDNMEDLFEL</sequence>
<keyword evidence="2" id="KW-1185">Reference proteome</keyword>
<gene>
    <name evidence="1" type="ORF">BLNAU_7991</name>
</gene>
<evidence type="ECO:0000313" key="2">
    <source>
        <dbReference type="Proteomes" id="UP001281761"/>
    </source>
</evidence>
<accession>A0ABQ9Y093</accession>
<dbReference type="EMBL" id="JARBJD010000049">
    <property type="protein sequence ID" value="KAK2957161.1"/>
    <property type="molecule type" value="Genomic_DNA"/>
</dbReference>
<name>A0ABQ9Y093_9EUKA</name>
<reference evidence="1 2" key="1">
    <citation type="journal article" date="2022" name="bioRxiv">
        <title>Genomics of Preaxostyla Flagellates Illuminates Evolutionary Transitions and the Path Towards Mitochondrial Loss.</title>
        <authorList>
            <person name="Novak L.V.F."/>
            <person name="Treitli S.C."/>
            <person name="Pyrih J."/>
            <person name="Halakuc P."/>
            <person name="Pipaliya S.V."/>
            <person name="Vacek V."/>
            <person name="Brzon O."/>
            <person name="Soukal P."/>
            <person name="Eme L."/>
            <person name="Dacks J.B."/>
            <person name="Karnkowska A."/>
            <person name="Elias M."/>
            <person name="Hampl V."/>
        </authorList>
    </citation>
    <scope>NUCLEOTIDE SEQUENCE [LARGE SCALE GENOMIC DNA]</scope>
    <source>
        <strain evidence="1">NAU3</strain>
        <tissue evidence="1">Gut</tissue>
    </source>
</reference>
<proteinExistence type="predicted"/>
<dbReference type="Proteomes" id="UP001281761">
    <property type="component" value="Unassembled WGS sequence"/>
</dbReference>
<protein>
    <submittedName>
        <fullName evidence="1">Uncharacterized protein</fullName>
    </submittedName>
</protein>